<dbReference type="STRING" id="1193502.SHALO_2476"/>
<dbReference type="AlphaFoldDB" id="A0A1D7TMM4"/>
<evidence type="ECO:0000313" key="2">
    <source>
        <dbReference type="EMBL" id="AOO66235.1"/>
    </source>
</evidence>
<proteinExistence type="predicted"/>
<keyword evidence="3" id="KW-1185">Reference proteome</keyword>
<dbReference type="KEGG" id="shal:SHALO_2476"/>
<dbReference type="EMBL" id="CP017111">
    <property type="protein sequence ID" value="AOO66235.1"/>
    <property type="molecule type" value="Genomic_DNA"/>
</dbReference>
<accession>A0A1D7TMM4</accession>
<dbReference type="PATRIC" id="fig|1193502.14.peg.2509"/>
<protein>
    <recommendedName>
        <fullName evidence="4">Periplasmic protein</fullName>
    </recommendedName>
</protein>
<dbReference type="Proteomes" id="UP000094609">
    <property type="component" value="Chromosome"/>
</dbReference>
<evidence type="ECO:0000313" key="3">
    <source>
        <dbReference type="Proteomes" id="UP000094609"/>
    </source>
</evidence>
<gene>
    <name evidence="2" type="ORF">SHALO_2476</name>
</gene>
<feature type="signal peptide" evidence="1">
    <location>
        <begin position="1"/>
        <end position="21"/>
    </location>
</feature>
<evidence type="ECO:0008006" key="4">
    <source>
        <dbReference type="Google" id="ProtNLM"/>
    </source>
</evidence>
<name>A0A1D7TMM4_9BACT</name>
<sequence length="104" mass="11469">MKKIFLLINAVVMVLLSTANASSEVSQQSADMAIAAAEARYGEAIHANVAWRKTHEFIAKAKVMSKEAKYQEAIDLANRAKLESDIALQESAEYDKTWQAVVVK</sequence>
<feature type="chain" id="PRO_5009099577" description="Periplasmic protein" evidence="1">
    <location>
        <begin position="22"/>
        <end position="104"/>
    </location>
</feature>
<reference evidence="3" key="1">
    <citation type="submission" date="2016-08" db="EMBL/GenBank/DDBJ databases">
        <title>Complete genome sequence of the organohalide-respiring Epsilonproteobacterium Sulfurospirillum halorespirans.</title>
        <authorList>
            <person name="Goris T."/>
            <person name="Zimmermann J."/>
            <person name="Schenz B."/>
            <person name="Lemos M."/>
            <person name="Hackermueller J."/>
            <person name="Diekert G."/>
        </authorList>
    </citation>
    <scope>NUCLEOTIDE SEQUENCE [LARGE SCALE GENOMIC DNA]</scope>
    <source>
        <strain>DSM 13726</strain>
        <strain evidence="3">PCE-M2</strain>
    </source>
</reference>
<organism evidence="2 3">
    <name type="scientific">Sulfurospirillum halorespirans DSM 13726</name>
    <dbReference type="NCBI Taxonomy" id="1193502"/>
    <lineage>
        <taxon>Bacteria</taxon>
        <taxon>Pseudomonadati</taxon>
        <taxon>Campylobacterota</taxon>
        <taxon>Epsilonproteobacteria</taxon>
        <taxon>Campylobacterales</taxon>
        <taxon>Sulfurospirillaceae</taxon>
        <taxon>Sulfurospirillum</taxon>
    </lineage>
</organism>
<keyword evidence="1" id="KW-0732">Signal</keyword>
<evidence type="ECO:0000256" key="1">
    <source>
        <dbReference type="SAM" id="SignalP"/>
    </source>
</evidence>